<dbReference type="RefSeq" id="WP_075078278.1">
    <property type="nucleotide sequence ID" value="NZ_BDCO01000002.1"/>
</dbReference>
<accession>A0A146G6Y0</accession>
<keyword evidence="1" id="KW-0732">Signal</keyword>
<dbReference type="InParanoid" id="A0A146G6Y0"/>
<feature type="signal peptide" evidence="1">
    <location>
        <begin position="1"/>
        <end position="20"/>
    </location>
</feature>
<dbReference type="AlphaFoldDB" id="A0A146G6Y0"/>
<evidence type="ECO:0000256" key="1">
    <source>
        <dbReference type="SAM" id="SignalP"/>
    </source>
</evidence>
<organism evidence="2 3">
    <name type="scientific">Terrimicrobium sacchariphilum</name>
    <dbReference type="NCBI Taxonomy" id="690879"/>
    <lineage>
        <taxon>Bacteria</taxon>
        <taxon>Pseudomonadati</taxon>
        <taxon>Verrucomicrobiota</taxon>
        <taxon>Terrimicrobiia</taxon>
        <taxon>Terrimicrobiales</taxon>
        <taxon>Terrimicrobiaceae</taxon>
        <taxon>Terrimicrobium</taxon>
    </lineage>
</organism>
<proteinExistence type="predicted"/>
<dbReference type="STRING" id="690879.TSACC_2844"/>
<name>A0A146G6Y0_TERSA</name>
<feature type="chain" id="PRO_5007524634" evidence="1">
    <location>
        <begin position="21"/>
        <end position="142"/>
    </location>
</feature>
<keyword evidence="3" id="KW-1185">Reference proteome</keyword>
<dbReference type="Proteomes" id="UP000076023">
    <property type="component" value="Unassembled WGS sequence"/>
</dbReference>
<comment type="caution">
    <text evidence="2">The sequence shown here is derived from an EMBL/GenBank/DDBJ whole genome shotgun (WGS) entry which is preliminary data.</text>
</comment>
<evidence type="ECO:0000313" key="3">
    <source>
        <dbReference type="Proteomes" id="UP000076023"/>
    </source>
</evidence>
<evidence type="ECO:0000313" key="2">
    <source>
        <dbReference type="EMBL" id="GAT32446.1"/>
    </source>
</evidence>
<reference evidence="3" key="1">
    <citation type="journal article" date="2017" name="Genome Announc.">
        <title>Draft Genome Sequence of Terrimicrobium sacchariphilum NM-5T, a Facultative Anaerobic Soil Bacterium of the Class Spartobacteria.</title>
        <authorList>
            <person name="Qiu Y.L."/>
            <person name="Tourlousse D.M."/>
            <person name="Matsuura N."/>
            <person name="Ohashi A."/>
            <person name="Sekiguchi Y."/>
        </authorList>
    </citation>
    <scope>NUCLEOTIDE SEQUENCE [LARGE SCALE GENOMIC DNA]</scope>
    <source>
        <strain evidence="3">NM-5</strain>
    </source>
</reference>
<gene>
    <name evidence="2" type="ORF">TSACC_2844</name>
</gene>
<sequence>MRFFIFVAVAVSLLVPNVRAGNASKNNSGWKSGAVSGDGAWSWVLEVPQTTLDSAPRWKPADGKCPLSPEAAYKKAVAAFQKLDLGAATFLRLTLRVDTQGPFDIPVYEITFQSSKGCHVDFLIFLDGSVVSPKFEKRPDLL</sequence>
<dbReference type="EMBL" id="BDCO01000002">
    <property type="protein sequence ID" value="GAT32446.1"/>
    <property type="molecule type" value="Genomic_DNA"/>
</dbReference>
<protein>
    <submittedName>
        <fullName evidence="2">Uncharacterized protein</fullName>
    </submittedName>
</protein>